<keyword evidence="5" id="KW-1185">Reference proteome</keyword>
<dbReference type="EMBL" id="OU963899">
    <property type="protein sequence ID" value="CAH0406405.1"/>
    <property type="molecule type" value="Genomic_DNA"/>
</dbReference>
<dbReference type="Pfam" id="PF00328">
    <property type="entry name" value="His_Phos_2"/>
    <property type="match status" value="1"/>
</dbReference>
<dbReference type="PANTHER" id="PTHR20963:SF51">
    <property type="entry name" value="MULTIPLE INOSITOL POLYPHOSPHATE PHOSPHATASE 1"/>
    <property type="match status" value="1"/>
</dbReference>
<dbReference type="PIRSF" id="PIRSF000894">
    <property type="entry name" value="Acid_phosphatase"/>
    <property type="match status" value="1"/>
</dbReference>
<keyword evidence="2" id="KW-0325">Glycoprotein</keyword>
<dbReference type="InterPro" id="IPR016274">
    <property type="entry name" value="Histidine_acid_Pase_euk"/>
</dbReference>
<evidence type="ECO:0000256" key="2">
    <source>
        <dbReference type="ARBA" id="ARBA00023180"/>
    </source>
</evidence>
<gene>
    <name evidence="4" type="ORF">CHILSU_LOCUS9780</name>
</gene>
<sequence>MIIQIMNFHFISIIVATFYQVPEITAFSFNDVRNHLGTRTPYRFKYNKDDSRIIFPGCKDVRIWMIIRHGTRLPSAEDIVGINTLRDMKHEILLSHKKGQGELNSEQLKRFDKWSSNIVVEEEKYLTHEGQDEMILLAERMQKRFPNAIKSKYDNNTFYFKYTATQRAQQSARYFTIGLFEKKNAQTVIFSPANKVDPILRFYKHCDKWQKQVKKNPNTYKEQKLFGDSRTMNDTLEIVSRKLGFDKVLSLDKVNLMYVTCGYETSWLKHYISPWCHGFDKETAEVLEYYHDLKHYWMDSYGHNLTYRQACMAIKTMFEDFKKKNYPHATFLFAHSGTLLKILTHLQLYKPSAPLTADAIDKNRTWRTSDIDCFASNLAFVLYKCEDGDKVLVLHQEKVIKLPMCDHELCPLADLEKHFYESIYNCDYSDMCSLDTTDT</sequence>
<proteinExistence type="predicted"/>
<dbReference type="PANTHER" id="PTHR20963">
    <property type="entry name" value="MULTIPLE INOSITOL POLYPHOSPHATE PHOSPHATASE-RELATED"/>
    <property type="match status" value="1"/>
</dbReference>
<evidence type="ECO:0000256" key="1">
    <source>
        <dbReference type="ARBA" id="ARBA00022801"/>
    </source>
</evidence>
<protein>
    <recommendedName>
        <fullName evidence="6">2,3-bisphosphoglycerate 3-phosphatase</fullName>
    </recommendedName>
</protein>
<dbReference type="Proteomes" id="UP001153292">
    <property type="component" value="Chromosome 6"/>
</dbReference>
<feature type="signal peptide" evidence="3">
    <location>
        <begin position="1"/>
        <end position="26"/>
    </location>
</feature>
<reference evidence="4" key="1">
    <citation type="submission" date="2021-12" db="EMBL/GenBank/DDBJ databases">
        <authorList>
            <person name="King R."/>
        </authorList>
    </citation>
    <scope>NUCLEOTIDE SEQUENCE</scope>
</reference>
<organism evidence="4 5">
    <name type="scientific">Chilo suppressalis</name>
    <name type="common">Asiatic rice borer moth</name>
    <dbReference type="NCBI Taxonomy" id="168631"/>
    <lineage>
        <taxon>Eukaryota</taxon>
        <taxon>Metazoa</taxon>
        <taxon>Ecdysozoa</taxon>
        <taxon>Arthropoda</taxon>
        <taxon>Hexapoda</taxon>
        <taxon>Insecta</taxon>
        <taxon>Pterygota</taxon>
        <taxon>Neoptera</taxon>
        <taxon>Endopterygota</taxon>
        <taxon>Lepidoptera</taxon>
        <taxon>Glossata</taxon>
        <taxon>Ditrysia</taxon>
        <taxon>Pyraloidea</taxon>
        <taxon>Crambidae</taxon>
        <taxon>Crambinae</taxon>
        <taxon>Chilo</taxon>
    </lineage>
</organism>
<dbReference type="CDD" id="cd07061">
    <property type="entry name" value="HP_HAP_like"/>
    <property type="match status" value="1"/>
</dbReference>
<evidence type="ECO:0000313" key="5">
    <source>
        <dbReference type="Proteomes" id="UP001153292"/>
    </source>
</evidence>
<dbReference type="SUPFAM" id="SSF53254">
    <property type="entry name" value="Phosphoglycerate mutase-like"/>
    <property type="match status" value="1"/>
</dbReference>
<evidence type="ECO:0008006" key="6">
    <source>
        <dbReference type="Google" id="ProtNLM"/>
    </source>
</evidence>
<dbReference type="InterPro" id="IPR029033">
    <property type="entry name" value="His_PPase_superfam"/>
</dbReference>
<evidence type="ECO:0000313" key="4">
    <source>
        <dbReference type="EMBL" id="CAH0406405.1"/>
    </source>
</evidence>
<name>A0ABN8BF69_CHISP</name>
<dbReference type="Gene3D" id="3.40.50.1240">
    <property type="entry name" value="Phosphoglycerate mutase-like"/>
    <property type="match status" value="1"/>
</dbReference>
<feature type="chain" id="PRO_5045233150" description="2,3-bisphosphoglycerate 3-phosphatase" evidence="3">
    <location>
        <begin position="27"/>
        <end position="439"/>
    </location>
</feature>
<evidence type="ECO:0000256" key="3">
    <source>
        <dbReference type="SAM" id="SignalP"/>
    </source>
</evidence>
<accession>A0ABN8BF69</accession>
<keyword evidence="1" id="KW-0378">Hydrolase</keyword>
<keyword evidence="3" id="KW-0732">Signal</keyword>
<dbReference type="InterPro" id="IPR000560">
    <property type="entry name" value="His_Pase_clade-2"/>
</dbReference>